<dbReference type="AlphaFoldDB" id="A0ABC8TBA1"/>
<evidence type="ECO:0000313" key="2">
    <source>
        <dbReference type="Proteomes" id="UP001642360"/>
    </source>
</evidence>
<evidence type="ECO:0000313" key="1">
    <source>
        <dbReference type="EMBL" id="CAK9165211.1"/>
    </source>
</evidence>
<accession>A0ABC8TBA1</accession>
<protein>
    <submittedName>
        <fullName evidence="1">Uncharacterized protein</fullName>
    </submittedName>
</protein>
<comment type="caution">
    <text evidence="1">The sequence shown here is derived from an EMBL/GenBank/DDBJ whole genome shotgun (WGS) entry which is preliminary data.</text>
</comment>
<sequence length="67" mass="7013">MCYGRRGFDGAAKNGLAAGEKMGEEEIAGIRRQLEDETVGLVELAMKYGSDGATVVDTGGRNDGCQS</sequence>
<reference evidence="1 2" key="1">
    <citation type="submission" date="2024-02" db="EMBL/GenBank/DDBJ databases">
        <authorList>
            <person name="Vignale AGUSTIN F."/>
            <person name="Sosa J E."/>
            <person name="Modenutti C."/>
        </authorList>
    </citation>
    <scope>NUCLEOTIDE SEQUENCE [LARGE SCALE GENOMIC DNA]</scope>
</reference>
<organism evidence="1 2">
    <name type="scientific">Ilex paraguariensis</name>
    <name type="common">yerba mate</name>
    <dbReference type="NCBI Taxonomy" id="185542"/>
    <lineage>
        <taxon>Eukaryota</taxon>
        <taxon>Viridiplantae</taxon>
        <taxon>Streptophyta</taxon>
        <taxon>Embryophyta</taxon>
        <taxon>Tracheophyta</taxon>
        <taxon>Spermatophyta</taxon>
        <taxon>Magnoliopsida</taxon>
        <taxon>eudicotyledons</taxon>
        <taxon>Gunneridae</taxon>
        <taxon>Pentapetalae</taxon>
        <taxon>asterids</taxon>
        <taxon>campanulids</taxon>
        <taxon>Aquifoliales</taxon>
        <taxon>Aquifoliaceae</taxon>
        <taxon>Ilex</taxon>
    </lineage>
</organism>
<dbReference type="Proteomes" id="UP001642360">
    <property type="component" value="Unassembled WGS sequence"/>
</dbReference>
<keyword evidence="2" id="KW-1185">Reference proteome</keyword>
<dbReference type="EMBL" id="CAUOFW020004347">
    <property type="protein sequence ID" value="CAK9165211.1"/>
    <property type="molecule type" value="Genomic_DNA"/>
</dbReference>
<name>A0ABC8TBA1_9AQUA</name>
<gene>
    <name evidence="1" type="ORF">ILEXP_LOCUS34368</name>
</gene>
<proteinExistence type="predicted"/>